<evidence type="ECO:0000256" key="1">
    <source>
        <dbReference type="ARBA" id="ARBA00004571"/>
    </source>
</evidence>
<dbReference type="Pfam" id="PF13715">
    <property type="entry name" value="CarbopepD_reg_2"/>
    <property type="match status" value="1"/>
</dbReference>
<keyword evidence="4 7" id="KW-0812">Transmembrane</keyword>
<dbReference type="SUPFAM" id="SSF56935">
    <property type="entry name" value="Porins"/>
    <property type="match status" value="1"/>
</dbReference>
<evidence type="ECO:0000313" key="10">
    <source>
        <dbReference type="Proteomes" id="UP000326921"/>
    </source>
</evidence>
<dbReference type="InterPro" id="IPR023997">
    <property type="entry name" value="TonB-dep_OMP_SusC/RagA_CS"/>
</dbReference>
<evidence type="ECO:0000256" key="6">
    <source>
        <dbReference type="ARBA" id="ARBA00023237"/>
    </source>
</evidence>
<sequence length="1010" mass="112011">MNNLNMMKKSQLFLLTIWFLVMSMQLYGQEARKYEGVILNADTRSPLAGVSVKVKNAAVQSDEQGKFTIQGNQGESLTASLLGYESVSINLASTLSLQIEMREVSSDLEGVVVIGYGTAKKSDLTGSVVRINMADKALQANTNLLQSLIGATSGVNLESRGGASSEPSLSIRGQTSLSASDRPLIVLDGVIYNGSINNINMNDVESVDILKDASAAAVYGSRAANGVMLITTKKGKTEKPVISFNTYAGVQDMTNNPMRVMDGDEFAVRLVDWDWQSKVYNWYKTKPTDASTRPVRPDVTDRNVVANYLRTLEEKENYLAGKSIDWVDEVLQTAPMQYYNLSLQGKSDMTNYYLSGSYSDVEGVQLNDRMKRITMHSNIESRVNEWLKINLNTSFSNIDNSGIPASLATARKASPLVNNHIGQDDYDIYLGGELFQPYPLIGLYVDNSDVSKEFFGVGGLRIDAPWVKGLAYDFNYSYVYSSRNNNTFYSSKTPEGVSNRGAAVKSPSEGKDWAINNILSYSNTFGKHQINSTLLLSTEGRTGNGSTLNASGFNNEILGYNNMGLGEVATVGSSAYKENSISYMARANYSFMSRYLFTATIRRDGFSGFGETNKWANFPSASVAWVLSEEPFFKPEDVYLKIRTSYGKNGNQGIGRYSSQSRMGTRDYVYGQNTAIGIYPSTLGNIELGWETTSSINAGIDFGFLKNRITGALDLYSSKTSDILVRRKLPRMAGYADIWTNIGATSNKGIELDIKSLNLTGAFRWETSLTFALNRDKLTRLYGDGNDSDIGNSWFVGKSLGAIYDYEMAGGVWTEDEFFRGEVLEGWYPGQFKYVDQGTKDNVIDPTNDRTVIGYTSPSYRFSINNTFSYKNFSLSVFINSIQGGSNRYMANNVENANPLYYFPDRHNNSAVNPYWSPLAPTTNTTGIYNVPLRQSGIYQSRSFVRIQDISLGYSFKNELLKKLNMQNAQIYVSSKNPYVWTKWQGWDPESGASDIPVMRNVVVGLNVSF</sequence>
<evidence type="ECO:0000256" key="3">
    <source>
        <dbReference type="ARBA" id="ARBA00022452"/>
    </source>
</evidence>
<keyword evidence="2 7" id="KW-0813">Transport</keyword>
<feature type="domain" description="TonB-dependent receptor plug" evidence="8">
    <location>
        <begin position="121"/>
        <end position="227"/>
    </location>
</feature>
<dbReference type="Gene3D" id="2.170.130.10">
    <property type="entry name" value="TonB-dependent receptor, plug domain"/>
    <property type="match status" value="1"/>
</dbReference>
<evidence type="ECO:0000256" key="4">
    <source>
        <dbReference type="ARBA" id="ARBA00022692"/>
    </source>
</evidence>
<dbReference type="NCBIfam" id="TIGR04056">
    <property type="entry name" value="OMP_RagA_SusC"/>
    <property type="match status" value="1"/>
</dbReference>
<evidence type="ECO:0000256" key="5">
    <source>
        <dbReference type="ARBA" id="ARBA00023136"/>
    </source>
</evidence>
<organism evidence="9 10">
    <name type="scientific">Sphingobacterium zhuxiongii</name>
    <dbReference type="NCBI Taxonomy" id="2662364"/>
    <lineage>
        <taxon>Bacteria</taxon>
        <taxon>Pseudomonadati</taxon>
        <taxon>Bacteroidota</taxon>
        <taxon>Sphingobacteriia</taxon>
        <taxon>Sphingobacteriales</taxon>
        <taxon>Sphingobacteriaceae</taxon>
        <taxon>Sphingobacterium</taxon>
    </lineage>
</organism>
<accession>A0A5Q0Q9F2</accession>
<keyword evidence="10" id="KW-1185">Reference proteome</keyword>
<dbReference type="GO" id="GO:0009279">
    <property type="term" value="C:cell outer membrane"/>
    <property type="evidence" value="ECO:0007669"/>
    <property type="project" value="UniProtKB-SubCell"/>
</dbReference>
<dbReference type="NCBIfam" id="TIGR04057">
    <property type="entry name" value="SusC_RagA_signa"/>
    <property type="match status" value="1"/>
</dbReference>
<evidence type="ECO:0000256" key="2">
    <source>
        <dbReference type="ARBA" id="ARBA00022448"/>
    </source>
</evidence>
<dbReference type="Proteomes" id="UP000326921">
    <property type="component" value="Chromosome"/>
</dbReference>
<keyword evidence="6 7" id="KW-0998">Cell outer membrane</keyword>
<evidence type="ECO:0000313" key="9">
    <source>
        <dbReference type="EMBL" id="QGA26163.1"/>
    </source>
</evidence>
<proteinExistence type="inferred from homology"/>
<dbReference type="InterPro" id="IPR037066">
    <property type="entry name" value="Plug_dom_sf"/>
</dbReference>
<dbReference type="Pfam" id="PF07715">
    <property type="entry name" value="Plug"/>
    <property type="match status" value="1"/>
</dbReference>
<evidence type="ECO:0000259" key="8">
    <source>
        <dbReference type="Pfam" id="PF07715"/>
    </source>
</evidence>
<dbReference type="InterPro" id="IPR008969">
    <property type="entry name" value="CarboxyPept-like_regulatory"/>
</dbReference>
<name>A0A5Q0Q9F2_9SPHI</name>
<dbReference type="InterPro" id="IPR036942">
    <property type="entry name" value="Beta-barrel_TonB_sf"/>
</dbReference>
<gene>
    <name evidence="9" type="ORF">GFH32_07405</name>
</gene>
<comment type="similarity">
    <text evidence="7">Belongs to the TonB-dependent receptor family.</text>
</comment>
<dbReference type="Gene3D" id="2.40.170.20">
    <property type="entry name" value="TonB-dependent receptor, beta-barrel domain"/>
    <property type="match status" value="1"/>
</dbReference>
<dbReference type="InterPro" id="IPR023996">
    <property type="entry name" value="TonB-dep_OMP_SusC/RagA"/>
</dbReference>
<protein>
    <submittedName>
        <fullName evidence="9">SusC/RagA family TonB-linked outer membrane protein</fullName>
    </submittedName>
</protein>
<reference evidence="9 10" key="1">
    <citation type="submission" date="2019-10" db="EMBL/GenBank/DDBJ databases">
        <authorList>
            <person name="Dong K."/>
        </authorList>
    </citation>
    <scope>NUCLEOTIDE SEQUENCE [LARGE SCALE GENOMIC DNA]</scope>
    <source>
        <strain evidence="10">dk4302</strain>
    </source>
</reference>
<evidence type="ECO:0000256" key="7">
    <source>
        <dbReference type="PROSITE-ProRule" id="PRU01360"/>
    </source>
</evidence>
<dbReference type="EMBL" id="CP045652">
    <property type="protein sequence ID" value="QGA26163.1"/>
    <property type="molecule type" value="Genomic_DNA"/>
</dbReference>
<dbReference type="KEGG" id="sphe:GFH32_07405"/>
<comment type="subcellular location">
    <subcellularLocation>
        <location evidence="1 7">Cell outer membrane</location>
        <topology evidence="1 7">Multi-pass membrane protein</topology>
    </subcellularLocation>
</comment>
<dbReference type="PROSITE" id="PS52016">
    <property type="entry name" value="TONB_DEPENDENT_REC_3"/>
    <property type="match status" value="1"/>
</dbReference>
<keyword evidence="5 7" id="KW-0472">Membrane</keyword>
<dbReference type="AlphaFoldDB" id="A0A5Q0Q9F2"/>
<dbReference type="InterPro" id="IPR039426">
    <property type="entry name" value="TonB-dep_rcpt-like"/>
</dbReference>
<dbReference type="InterPro" id="IPR012910">
    <property type="entry name" value="Plug_dom"/>
</dbReference>
<keyword evidence="3 7" id="KW-1134">Transmembrane beta strand</keyword>
<dbReference type="SUPFAM" id="SSF49464">
    <property type="entry name" value="Carboxypeptidase regulatory domain-like"/>
    <property type="match status" value="1"/>
</dbReference>